<name>A0A317T6X7_9CHLB</name>
<evidence type="ECO:0000313" key="4">
    <source>
        <dbReference type="Proteomes" id="UP000246278"/>
    </source>
</evidence>
<reference evidence="4" key="1">
    <citation type="submission" date="2017-10" db="EMBL/GenBank/DDBJ databases">
        <authorList>
            <person name="Gaisin V.A."/>
            <person name="Rysina M.S."/>
            <person name="Grouzdev D.S."/>
        </authorList>
    </citation>
    <scope>NUCLEOTIDE SEQUENCE [LARGE SCALE GENOMIC DNA]</scope>
    <source>
        <strain evidence="4">V1</strain>
    </source>
</reference>
<dbReference type="AlphaFoldDB" id="A0A317T6X7"/>
<dbReference type="InterPro" id="IPR001296">
    <property type="entry name" value="Glyco_trans_1"/>
</dbReference>
<sequence length="355" mass="41659">MIMTTSYRSGTHSCPVLSNTDHLVKPSLVMPHIAIRHIDSLYSSIVFSGFHYLQEHSGDGWVYWLPRYILRNTSLQVYFLSNEQKLFFLKRNETLCEVEEQTVKKIDIFFARTLNSFPVDHRLLFSAKLKILYPISDIIPETILRHHPIIIHDSRFIKPLPEHERAFFYYKPSKKENLLLYPSAIHRRKGQIEFAQSIKAGALRGKKVLFCGTIKSEQYAEKCFSLLRKKKVDFEYLGKIPKKTLGELYRKSLLTLILSRGDWNPRTFYESMACGTPCLLSRKVQLASEMEEHAIKTSKLLLNYNILKCSSYTEELSIKLQKTSLEMTEEYCYNILFSYIFTEIRQQHFIKTKKQ</sequence>
<keyword evidence="4" id="KW-1185">Reference proteome</keyword>
<evidence type="ECO:0000259" key="2">
    <source>
        <dbReference type="Pfam" id="PF00534"/>
    </source>
</evidence>
<dbReference type="Gene3D" id="3.40.50.2000">
    <property type="entry name" value="Glycogen Phosphorylase B"/>
    <property type="match status" value="1"/>
</dbReference>
<protein>
    <recommendedName>
        <fullName evidence="2">Glycosyl transferase family 1 domain-containing protein</fullName>
    </recommendedName>
</protein>
<gene>
    <name evidence="3" type="ORF">CR164_04900</name>
</gene>
<dbReference type="SUPFAM" id="SSF53756">
    <property type="entry name" value="UDP-Glycosyltransferase/glycogen phosphorylase"/>
    <property type="match status" value="1"/>
</dbReference>
<proteinExistence type="predicted"/>
<dbReference type="GO" id="GO:0009103">
    <property type="term" value="P:lipopolysaccharide biosynthetic process"/>
    <property type="evidence" value="ECO:0007669"/>
    <property type="project" value="TreeGrafter"/>
</dbReference>
<evidence type="ECO:0000256" key="1">
    <source>
        <dbReference type="ARBA" id="ARBA00022679"/>
    </source>
</evidence>
<dbReference type="OrthoDB" id="597277at2"/>
<dbReference type="GO" id="GO:0016757">
    <property type="term" value="F:glycosyltransferase activity"/>
    <property type="evidence" value="ECO:0007669"/>
    <property type="project" value="InterPro"/>
</dbReference>
<accession>A0A317T6X7</accession>
<dbReference type="PANTHER" id="PTHR46401:SF2">
    <property type="entry name" value="GLYCOSYLTRANSFERASE WBBK-RELATED"/>
    <property type="match status" value="1"/>
</dbReference>
<organism evidence="3 4">
    <name type="scientific">Prosthecochloris marina</name>
    <dbReference type="NCBI Taxonomy" id="2017681"/>
    <lineage>
        <taxon>Bacteria</taxon>
        <taxon>Pseudomonadati</taxon>
        <taxon>Chlorobiota</taxon>
        <taxon>Chlorobiia</taxon>
        <taxon>Chlorobiales</taxon>
        <taxon>Chlorobiaceae</taxon>
        <taxon>Prosthecochloris</taxon>
    </lineage>
</organism>
<evidence type="ECO:0000313" key="3">
    <source>
        <dbReference type="EMBL" id="PWW82345.1"/>
    </source>
</evidence>
<comment type="caution">
    <text evidence="3">The sequence shown here is derived from an EMBL/GenBank/DDBJ whole genome shotgun (WGS) entry which is preliminary data.</text>
</comment>
<dbReference type="PANTHER" id="PTHR46401">
    <property type="entry name" value="GLYCOSYLTRANSFERASE WBBK-RELATED"/>
    <property type="match status" value="1"/>
</dbReference>
<dbReference type="EMBL" id="PDNZ01000003">
    <property type="protein sequence ID" value="PWW82345.1"/>
    <property type="molecule type" value="Genomic_DNA"/>
</dbReference>
<feature type="domain" description="Glycosyl transferase family 1" evidence="2">
    <location>
        <begin position="170"/>
        <end position="294"/>
    </location>
</feature>
<keyword evidence="1" id="KW-0808">Transferase</keyword>
<dbReference type="Proteomes" id="UP000246278">
    <property type="component" value="Unassembled WGS sequence"/>
</dbReference>
<dbReference type="Pfam" id="PF00534">
    <property type="entry name" value="Glycos_transf_1"/>
    <property type="match status" value="1"/>
</dbReference>